<feature type="region of interest" description="Disordered" evidence="1">
    <location>
        <begin position="64"/>
        <end position="83"/>
    </location>
</feature>
<dbReference type="AlphaFoldDB" id="A0A9D3YW70"/>
<organism evidence="2 3">
    <name type="scientific">Dreissena polymorpha</name>
    <name type="common">Zebra mussel</name>
    <name type="synonym">Mytilus polymorpha</name>
    <dbReference type="NCBI Taxonomy" id="45954"/>
    <lineage>
        <taxon>Eukaryota</taxon>
        <taxon>Metazoa</taxon>
        <taxon>Spiralia</taxon>
        <taxon>Lophotrochozoa</taxon>
        <taxon>Mollusca</taxon>
        <taxon>Bivalvia</taxon>
        <taxon>Autobranchia</taxon>
        <taxon>Heteroconchia</taxon>
        <taxon>Euheterodonta</taxon>
        <taxon>Imparidentia</taxon>
        <taxon>Neoheterodontei</taxon>
        <taxon>Myida</taxon>
        <taxon>Dreissenoidea</taxon>
        <taxon>Dreissenidae</taxon>
        <taxon>Dreissena</taxon>
    </lineage>
</organism>
<evidence type="ECO:0000256" key="1">
    <source>
        <dbReference type="SAM" id="MobiDB-lite"/>
    </source>
</evidence>
<feature type="region of interest" description="Disordered" evidence="1">
    <location>
        <begin position="1"/>
        <end position="31"/>
    </location>
</feature>
<evidence type="ECO:0000313" key="3">
    <source>
        <dbReference type="Proteomes" id="UP000828390"/>
    </source>
</evidence>
<dbReference type="Proteomes" id="UP000828390">
    <property type="component" value="Unassembled WGS sequence"/>
</dbReference>
<proteinExistence type="predicted"/>
<protein>
    <submittedName>
        <fullName evidence="2">Uncharacterized protein</fullName>
    </submittedName>
</protein>
<accession>A0A9D3YW70</accession>
<reference evidence="2" key="2">
    <citation type="submission" date="2020-11" db="EMBL/GenBank/DDBJ databases">
        <authorList>
            <person name="McCartney M.A."/>
            <person name="Auch B."/>
            <person name="Kono T."/>
            <person name="Mallez S."/>
            <person name="Becker A."/>
            <person name="Gohl D.M."/>
            <person name="Silverstein K.A.T."/>
            <person name="Koren S."/>
            <person name="Bechman K.B."/>
            <person name="Herman A."/>
            <person name="Abrahante J.E."/>
            <person name="Garbe J."/>
        </authorList>
    </citation>
    <scope>NUCLEOTIDE SEQUENCE</scope>
    <source>
        <strain evidence="2">Duluth1</strain>
        <tissue evidence="2">Whole animal</tissue>
    </source>
</reference>
<gene>
    <name evidence="2" type="ORF">DPMN_067947</name>
</gene>
<name>A0A9D3YW70_DREPO</name>
<comment type="caution">
    <text evidence="2">The sequence shown here is derived from an EMBL/GenBank/DDBJ whole genome shotgun (WGS) entry which is preliminary data.</text>
</comment>
<keyword evidence="3" id="KW-1185">Reference proteome</keyword>
<reference evidence="2" key="1">
    <citation type="journal article" date="2019" name="bioRxiv">
        <title>The Genome of the Zebra Mussel, Dreissena polymorpha: A Resource for Invasive Species Research.</title>
        <authorList>
            <person name="McCartney M.A."/>
            <person name="Auch B."/>
            <person name="Kono T."/>
            <person name="Mallez S."/>
            <person name="Zhang Y."/>
            <person name="Obille A."/>
            <person name="Becker A."/>
            <person name="Abrahante J.E."/>
            <person name="Garbe J."/>
            <person name="Badalamenti J.P."/>
            <person name="Herman A."/>
            <person name="Mangelson H."/>
            <person name="Liachko I."/>
            <person name="Sullivan S."/>
            <person name="Sone E.D."/>
            <person name="Koren S."/>
            <person name="Silverstein K.A.T."/>
            <person name="Beckman K.B."/>
            <person name="Gohl D.M."/>
        </authorList>
    </citation>
    <scope>NUCLEOTIDE SEQUENCE</scope>
    <source>
        <strain evidence="2">Duluth1</strain>
        <tissue evidence="2">Whole animal</tissue>
    </source>
</reference>
<evidence type="ECO:0000313" key="2">
    <source>
        <dbReference type="EMBL" id="KAH3708495.1"/>
    </source>
</evidence>
<dbReference type="EMBL" id="JAIWYP010000014">
    <property type="protein sequence ID" value="KAH3708495.1"/>
    <property type="molecule type" value="Genomic_DNA"/>
</dbReference>
<sequence>MKGLGKNGRVLDKPKSPATPKSRGSDVLSRGSILSPTDIMCVTSPIASSRLLLRKQLIQSAFRRDSSVDSLKDQSPVDNQKKIPLSVENLSNFDEIKTGD</sequence>